<dbReference type="NCBIfam" id="TIGR00787">
    <property type="entry name" value="dctP"/>
    <property type="match status" value="1"/>
</dbReference>
<dbReference type="PANTHER" id="PTHR33376">
    <property type="match status" value="1"/>
</dbReference>
<comment type="caution">
    <text evidence="3">The sequence shown here is derived from an EMBL/GenBank/DDBJ whole genome shotgun (WGS) entry which is preliminary data.</text>
</comment>
<organism evidence="3 4">
    <name type="scientific">Sphaerotilus mobilis</name>
    <dbReference type="NCBI Taxonomy" id="47994"/>
    <lineage>
        <taxon>Bacteria</taxon>
        <taxon>Pseudomonadati</taxon>
        <taxon>Pseudomonadota</taxon>
        <taxon>Betaproteobacteria</taxon>
        <taxon>Burkholderiales</taxon>
        <taxon>Sphaerotilaceae</taxon>
        <taxon>Sphaerotilus</taxon>
    </lineage>
</organism>
<dbReference type="InterPro" id="IPR004682">
    <property type="entry name" value="TRAP_DctP"/>
</dbReference>
<dbReference type="NCBIfam" id="NF037995">
    <property type="entry name" value="TRAP_S1"/>
    <property type="match status" value="1"/>
</dbReference>
<dbReference type="OrthoDB" id="9794826at2"/>
<dbReference type="PROSITE" id="PS51257">
    <property type="entry name" value="PROKAR_LIPOPROTEIN"/>
    <property type="match status" value="1"/>
</dbReference>
<evidence type="ECO:0000313" key="4">
    <source>
        <dbReference type="Proteomes" id="UP000293433"/>
    </source>
</evidence>
<evidence type="ECO:0000256" key="2">
    <source>
        <dbReference type="SAM" id="SignalP"/>
    </source>
</evidence>
<name>A0A4Q7L9D7_9BURK</name>
<protein>
    <submittedName>
        <fullName evidence="3">Tripartite ATP-independent transporter DctP family solute receptor</fullName>
    </submittedName>
</protein>
<dbReference type="GO" id="GO:0030246">
    <property type="term" value="F:carbohydrate binding"/>
    <property type="evidence" value="ECO:0007669"/>
    <property type="project" value="TreeGrafter"/>
</dbReference>
<reference evidence="3 4" key="1">
    <citation type="submission" date="2019-02" db="EMBL/GenBank/DDBJ databases">
        <title>Genomic Encyclopedia of Type Strains, Phase IV (KMG-IV): sequencing the most valuable type-strain genomes for metagenomic binning, comparative biology and taxonomic classification.</title>
        <authorList>
            <person name="Goeker M."/>
        </authorList>
    </citation>
    <scope>NUCLEOTIDE SEQUENCE [LARGE SCALE GENOMIC DNA]</scope>
    <source>
        <strain evidence="3 4">DSM 10617</strain>
    </source>
</reference>
<keyword evidence="3" id="KW-0675">Receptor</keyword>
<keyword evidence="1 2" id="KW-0732">Signal</keyword>
<feature type="signal peptide" evidence="2">
    <location>
        <begin position="1"/>
        <end position="31"/>
    </location>
</feature>
<dbReference type="InterPro" id="IPR038404">
    <property type="entry name" value="TRAP_DctP_sf"/>
</dbReference>
<accession>A0A4Q7L9D7</accession>
<evidence type="ECO:0000313" key="3">
    <source>
        <dbReference type="EMBL" id="RZS46687.1"/>
    </source>
</evidence>
<dbReference type="Pfam" id="PF03480">
    <property type="entry name" value="DctP"/>
    <property type="match status" value="1"/>
</dbReference>
<dbReference type="EMBL" id="SGWV01000015">
    <property type="protein sequence ID" value="RZS46687.1"/>
    <property type="molecule type" value="Genomic_DNA"/>
</dbReference>
<dbReference type="GO" id="GO:0055085">
    <property type="term" value="P:transmembrane transport"/>
    <property type="evidence" value="ECO:0007669"/>
    <property type="project" value="InterPro"/>
</dbReference>
<dbReference type="PIRSF" id="PIRSF006470">
    <property type="entry name" value="DctB"/>
    <property type="match status" value="1"/>
</dbReference>
<keyword evidence="4" id="KW-1185">Reference proteome</keyword>
<dbReference type="Proteomes" id="UP000293433">
    <property type="component" value="Unassembled WGS sequence"/>
</dbReference>
<proteinExistence type="predicted"/>
<dbReference type="InterPro" id="IPR018389">
    <property type="entry name" value="DctP_fam"/>
</dbReference>
<sequence>MGNEVTRCRSCAVLSCLALSCLALSCLVLLAFPSTGSAQPAPPRQIKFALQGTAGSAPHEAAVRFAQDVKSRSHGRLEIRLFAGGVLGNDLAVISAVRGGTIEMSVLNASLLAGVARPMSLFDFPFLFDSEREAHAVIDGPFGQRLHDLLEPRGLIGLCYWGVGVRHFHNGRRAIRRVEDLQGLKMRVVESPIYLDFMAALGAQPMPMPFPELRAALESGAVDGGTQPISAMVNARLHEVQRHVTLTGHVSNPQSVIVSRKFWEGLPAADRQILLEAARSVRADARRALVERDAQGMATLKKAGLEIHALDATELARMRALAQQVIAMHTPRIGASLVRELHAAQEEARQEARQELRPAR</sequence>
<dbReference type="Gene3D" id="3.40.190.170">
    <property type="entry name" value="Bacterial extracellular solute-binding protein, family 7"/>
    <property type="match status" value="1"/>
</dbReference>
<dbReference type="AlphaFoldDB" id="A0A4Q7L9D7"/>
<feature type="chain" id="PRO_5020346570" evidence="2">
    <location>
        <begin position="32"/>
        <end position="360"/>
    </location>
</feature>
<evidence type="ECO:0000256" key="1">
    <source>
        <dbReference type="ARBA" id="ARBA00022729"/>
    </source>
</evidence>
<dbReference type="GO" id="GO:0030288">
    <property type="term" value="C:outer membrane-bounded periplasmic space"/>
    <property type="evidence" value="ECO:0007669"/>
    <property type="project" value="InterPro"/>
</dbReference>
<gene>
    <name evidence="3" type="ORF">EV685_4106</name>
</gene>
<dbReference type="PANTHER" id="PTHR33376:SF2">
    <property type="entry name" value="DICARBOXYLATE-BINDING PERIPLASMIC PROTEIN"/>
    <property type="match status" value="1"/>
</dbReference>